<dbReference type="Pfam" id="PF12802">
    <property type="entry name" value="MarR_2"/>
    <property type="match status" value="1"/>
</dbReference>
<keyword evidence="2" id="KW-0238">DNA-binding</keyword>
<dbReference type="PANTHER" id="PTHR33164:SF43">
    <property type="entry name" value="HTH-TYPE TRANSCRIPTIONAL REPRESSOR YETL"/>
    <property type="match status" value="1"/>
</dbReference>
<dbReference type="Proteomes" id="UP000266906">
    <property type="component" value="Unassembled WGS sequence"/>
</dbReference>
<dbReference type="EMBL" id="RKQG01000002">
    <property type="protein sequence ID" value="RPE29426.1"/>
    <property type="molecule type" value="Genomic_DNA"/>
</dbReference>
<proteinExistence type="predicted"/>
<gene>
    <name evidence="2" type="ORF">EDD38_6581</name>
</gene>
<evidence type="ECO:0000313" key="2">
    <source>
        <dbReference type="EMBL" id="RPE29426.1"/>
    </source>
</evidence>
<dbReference type="GO" id="GO:0003700">
    <property type="term" value="F:DNA-binding transcription factor activity"/>
    <property type="evidence" value="ECO:0007669"/>
    <property type="project" value="InterPro"/>
</dbReference>
<dbReference type="PRINTS" id="PR00598">
    <property type="entry name" value="HTHMARR"/>
</dbReference>
<dbReference type="RefSeq" id="WP_123820891.1">
    <property type="nucleotide sequence ID" value="NZ_RKQG01000002.1"/>
</dbReference>
<evidence type="ECO:0000259" key="1">
    <source>
        <dbReference type="PROSITE" id="PS50995"/>
    </source>
</evidence>
<dbReference type="AlphaFoldDB" id="A0A3N4R9S1"/>
<dbReference type="GO" id="GO:0003677">
    <property type="term" value="F:DNA binding"/>
    <property type="evidence" value="ECO:0007669"/>
    <property type="project" value="UniProtKB-KW"/>
</dbReference>
<organism evidence="2 3">
    <name type="scientific">Kitasatospora cineracea</name>
    <dbReference type="NCBI Taxonomy" id="88074"/>
    <lineage>
        <taxon>Bacteria</taxon>
        <taxon>Bacillati</taxon>
        <taxon>Actinomycetota</taxon>
        <taxon>Actinomycetes</taxon>
        <taxon>Kitasatosporales</taxon>
        <taxon>Streptomycetaceae</taxon>
        <taxon>Kitasatospora</taxon>
    </lineage>
</organism>
<reference evidence="2 3" key="1">
    <citation type="submission" date="2018-11" db="EMBL/GenBank/DDBJ databases">
        <title>Sequencing the genomes of 1000 actinobacteria strains.</title>
        <authorList>
            <person name="Klenk H.-P."/>
        </authorList>
    </citation>
    <scope>NUCLEOTIDE SEQUENCE [LARGE SCALE GENOMIC DNA]</scope>
    <source>
        <strain evidence="2 3">DSM 44781</strain>
    </source>
</reference>
<dbReference type="PANTHER" id="PTHR33164">
    <property type="entry name" value="TRANSCRIPTIONAL REGULATOR, MARR FAMILY"/>
    <property type="match status" value="1"/>
</dbReference>
<accession>A0A3N4R9S1</accession>
<sequence length="186" mass="19512">MLKDVHNSGPIEDADGHLYDPGVRAAMSAFDPDGDTLALEAAAAVRSASQAVDRLRSHGAGGRGLSSGALDVLARLAGADPAGLSIGELARAGGVSSRNVTGLVDTLEGEGLARRVPDPDDRRSVRATITPAGRSWLEDFRVPTRRAMAAVFRGFTPGELAAFRHLCLRVVANQQQLEQHLGRGGR</sequence>
<name>A0A3N4R9S1_9ACTN</name>
<dbReference type="SUPFAM" id="SSF46785">
    <property type="entry name" value="Winged helix' DNA-binding domain"/>
    <property type="match status" value="1"/>
</dbReference>
<dbReference type="SMART" id="SM00347">
    <property type="entry name" value="HTH_MARR"/>
    <property type="match status" value="1"/>
</dbReference>
<evidence type="ECO:0000313" key="3">
    <source>
        <dbReference type="Proteomes" id="UP000266906"/>
    </source>
</evidence>
<protein>
    <submittedName>
        <fullName evidence="2">DNA-binding MarR family transcriptional regulator</fullName>
    </submittedName>
</protein>
<dbReference type="InterPro" id="IPR000835">
    <property type="entry name" value="HTH_MarR-typ"/>
</dbReference>
<dbReference type="GO" id="GO:0006950">
    <property type="term" value="P:response to stress"/>
    <property type="evidence" value="ECO:0007669"/>
    <property type="project" value="TreeGrafter"/>
</dbReference>
<dbReference type="InterPro" id="IPR036390">
    <property type="entry name" value="WH_DNA-bd_sf"/>
</dbReference>
<dbReference type="PROSITE" id="PS50995">
    <property type="entry name" value="HTH_MARR_2"/>
    <property type="match status" value="1"/>
</dbReference>
<dbReference type="InterPro" id="IPR036388">
    <property type="entry name" value="WH-like_DNA-bd_sf"/>
</dbReference>
<dbReference type="Gene3D" id="1.10.10.10">
    <property type="entry name" value="Winged helix-like DNA-binding domain superfamily/Winged helix DNA-binding domain"/>
    <property type="match status" value="1"/>
</dbReference>
<comment type="caution">
    <text evidence="2">The sequence shown here is derived from an EMBL/GenBank/DDBJ whole genome shotgun (WGS) entry which is preliminary data.</text>
</comment>
<feature type="domain" description="HTH marR-type" evidence="1">
    <location>
        <begin position="38"/>
        <end position="172"/>
    </location>
</feature>
<dbReference type="InterPro" id="IPR039422">
    <property type="entry name" value="MarR/SlyA-like"/>
</dbReference>
<keyword evidence="3" id="KW-1185">Reference proteome</keyword>